<protein>
    <submittedName>
        <fullName evidence="1">Uncharacterized protein</fullName>
    </submittedName>
</protein>
<accession>A0A0P7Z466</accession>
<sequence length="132" mass="15036">MSIVLDGIVGIQRDQNGDVANVVWFLYGLPLDGGDPKNAVFLNESFGTNSPQMISFDMDDEEYVIYADWDSATDPCQAKELKKFYERYGYILISSLRNDAKIEQGPVRREWITPVKYYEDYVTMVNAMAKVG</sequence>
<organism evidence="1 2">
    <name type="scientific">Marinobacter excellens HL-55</name>
    <dbReference type="NCBI Taxonomy" id="1305731"/>
    <lineage>
        <taxon>Bacteria</taxon>
        <taxon>Pseudomonadati</taxon>
        <taxon>Pseudomonadota</taxon>
        <taxon>Gammaproteobacteria</taxon>
        <taxon>Pseudomonadales</taxon>
        <taxon>Marinobacteraceae</taxon>
        <taxon>Marinobacter</taxon>
    </lineage>
</organism>
<reference evidence="1 2" key="1">
    <citation type="submission" date="2015-09" db="EMBL/GenBank/DDBJ databases">
        <title>Identification and resolution of microdiversity through metagenomic sequencing of parallel consortia.</title>
        <authorList>
            <person name="Nelson W.C."/>
            <person name="Romine M.F."/>
            <person name="Lindemann S.R."/>
        </authorList>
    </citation>
    <scope>NUCLEOTIDE SEQUENCE [LARGE SCALE GENOMIC DNA]</scope>
    <source>
        <strain evidence="1">HL-55</strain>
    </source>
</reference>
<name>A0A0P7Z466_9GAMM</name>
<dbReference type="AlphaFoldDB" id="A0A0P7Z466"/>
<proteinExistence type="predicted"/>
<gene>
    <name evidence="1" type="ORF">HLUCCX14_07655</name>
</gene>
<dbReference type="OrthoDB" id="6367721at2"/>
<dbReference type="PATRIC" id="fig|1305731.5.peg.345"/>
<dbReference type="Proteomes" id="UP000050416">
    <property type="component" value="Unassembled WGS sequence"/>
</dbReference>
<evidence type="ECO:0000313" key="1">
    <source>
        <dbReference type="EMBL" id="KPQ29143.1"/>
    </source>
</evidence>
<comment type="caution">
    <text evidence="1">The sequence shown here is derived from an EMBL/GenBank/DDBJ whole genome shotgun (WGS) entry which is preliminary data.</text>
</comment>
<evidence type="ECO:0000313" key="2">
    <source>
        <dbReference type="Proteomes" id="UP000050416"/>
    </source>
</evidence>
<dbReference type="EMBL" id="LJZQ01000008">
    <property type="protein sequence ID" value="KPQ29143.1"/>
    <property type="molecule type" value="Genomic_DNA"/>
</dbReference>
<dbReference type="STRING" id="1305731.GCA_000934705_00549"/>